<evidence type="ECO:0000313" key="4">
    <source>
        <dbReference type="Proteomes" id="UP000241362"/>
    </source>
</evidence>
<evidence type="ECO:0000256" key="1">
    <source>
        <dbReference type="SAM" id="SignalP"/>
    </source>
</evidence>
<comment type="caution">
    <text evidence="3">The sequence shown here is derived from an EMBL/GenBank/DDBJ whole genome shotgun (WGS) entry which is preliminary data.</text>
</comment>
<organism evidence="3 4">
    <name type="scientific">Fuscovulum blasticum DSM 2131</name>
    <dbReference type="NCBI Taxonomy" id="1188250"/>
    <lineage>
        <taxon>Bacteria</taxon>
        <taxon>Pseudomonadati</taxon>
        <taxon>Pseudomonadota</taxon>
        <taxon>Alphaproteobacteria</taxon>
        <taxon>Rhodobacterales</taxon>
        <taxon>Paracoccaceae</taxon>
        <taxon>Pseudogemmobacter</taxon>
    </lineage>
</organism>
<dbReference type="Proteomes" id="UP000241362">
    <property type="component" value="Unassembled WGS sequence"/>
</dbReference>
<proteinExistence type="predicted"/>
<keyword evidence="1" id="KW-0732">Signal</keyword>
<dbReference type="InterPro" id="IPR003646">
    <property type="entry name" value="SH3-like_bac-type"/>
</dbReference>
<protein>
    <submittedName>
        <fullName evidence="3">Peptide-binding protein</fullName>
    </submittedName>
</protein>
<reference evidence="3 4" key="1">
    <citation type="submission" date="2018-03" db="EMBL/GenBank/DDBJ databases">
        <title>Rhodobacter blasticus.</title>
        <authorList>
            <person name="Meyer T.E."/>
            <person name="Miller S."/>
            <person name="Lodha T."/>
            <person name="Gandham S."/>
            <person name="Chintalapati S."/>
            <person name="Chintalapati V.R."/>
        </authorList>
    </citation>
    <scope>NUCLEOTIDE SEQUENCE [LARGE SCALE GENOMIC DNA]</scope>
    <source>
        <strain evidence="3 4">DSM 2131</strain>
    </source>
</reference>
<dbReference type="Gene3D" id="2.30.30.40">
    <property type="entry name" value="SH3 Domains"/>
    <property type="match status" value="1"/>
</dbReference>
<evidence type="ECO:0000313" key="3">
    <source>
        <dbReference type="EMBL" id="PTE13724.1"/>
    </source>
</evidence>
<accession>A0A2T4J743</accession>
<evidence type="ECO:0000259" key="2">
    <source>
        <dbReference type="Pfam" id="PF08239"/>
    </source>
</evidence>
<gene>
    <name evidence="3" type="ORF">C5F44_13090</name>
</gene>
<feature type="chain" id="PRO_5015400149" evidence="1">
    <location>
        <begin position="26"/>
        <end position="100"/>
    </location>
</feature>
<dbReference type="EMBL" id="PZKE01000012">
    <property type="protein sequence ID" value="PTE13724.1"/>
    <property type="molecule type" value="Genomic_DNA"/>
</dbReference>
<dbReference type="RefSeq" id="WP_107673982.1">
    <property type="nucleotide sequence ID" value="NZ_PZKE01000012.1"/>
</dbReference>
<sequence length="100" mass="10702">MRTVITTLLAAVALQAALTATPARAEPRGYYEVVGVEDDDMLKMRVGPGVGYKIVVGLPNGTVLLVQGCERSGNTSWCKVALKQARGLKGYVSSAYLRKM</sequence>
<dbReference type="Pfam" id="PF08239">
    <property type="entry name" value="SH3_3"/>
    <property type="match status" value="1"/>
</dbReference>
<feature type="domain" description="SH3b" evidence="2">
    <location>
        <begin position="42"/>
        <end position="97"/>
    </location>
</feature>
<keyword evidence="4" id="KW-1185">Reference proteome</keyword>
<dbReference type="AlphaFoldDB" id="A0A2T4J743"/>
<feature type="signal peptide" evidence="1">
    <location>
        <begin position="1"/>
        <end position="25"/>
    </location>
</feature>
<name>A0A2T4J743_FUSBL</name>